<name>A0A8T0MGL1_PANVG</name>
<protein>
    <submittedName>
        <fullName evidence="2">Uncharacterized protein</fullName>
    </submittedName>
</protein>
<accession>A0A8T0MGL1</accession>
<comment type="caution">
    <text evidence="2">The sequence shown here is derived from an EMBL/GenBank/DDBJ whole genome shotgun (WGS) entry which is preliminary data.</text>
</comment>
<dbReference type="Proteomes" id="UP000823388">
    <property type="component" value="Chromosome 9N"/>
</dbReference>
<evidence type="ECO:0000256" key="1">
    <source>
        <dbReference type="SAM" id="MobiDB-lite"/>
    </source>
</evidence>
<evidence type="ECO:0000313" key="2">
    <source>
        <dbReference type="EMBL" id="KAG2535232.1"/>
    </source>
</evidence>
<feature type="non-terminal residue" evidence="2">
    <location>
        <position position="120"/>
    </location>
</feature>
<keyword evidence="3" id="KW-1185">Reference proteome</keyword>
<sequence>CTCWSTICSAGTLRGGRSPWAVARLPAASFSQQKGEPNQLTPGDRHPTPHRPASPLLCTPACIFLPPYAFRLFHQAADRPRAAPLSICVRVRILSSASHPLIITSSLSLARSSDRVIELP</sequence>
<gene>
    <name evidence="2" type="ORF">PVAP13_9NG102073</name>
</gene>
<dbReference type="EMBL" id="CM029054">
    <property type="protein sequence ID" value="KAG2535232.1"/>
    <property type="molecule type" value="Genomic_DNA"/>
</dbReference>
<dbReference type="AlphaFoldDB" id="A0A8T0MGL1"/>
<organism evidence="2 3">
    <name type="scientific">Panicum virgatum</name>
    <name type="common">Blackwell switchgrass</name>
    <dbReference type="NCBI Taxonomy" id="38727"/>
    <lineage>
        <taxon>Eukaryota</taxon>
        <taxon>Viridiplantae</taxon>
        <taxon>Streptophyta</taxon>
        <taxon>Embryophyta</taxon>
        <taxon>Tracheophyta</taxon>
        <taxon>Spermatophyta</taxon>
        <taxon>Magnoliopsida</taxon>
        <taxon>Liliopsida</taxon>
        <taxon>Poales</taxon>
        <taxon>Poaceae</taxon>
        <taxon>PACMAD clade</taxon>
        <taxon>Panicoideae</taxon>
        <taxon>Panicodae</taxon>
        <taxon>Paniceae</taxon>
        <taxon>Panicinae</taxon>
        <taxon>Panicum</taxon>
        <taxon>Panicum sect. Hiantes</taxon>
    </lineage>
</organism>
<proteinExistence type="predicted"/>
<reference evidence="2 3" key="1">
    <citation type="submission" date="2020-05" db="EMBL/GenBank/DDBJ databases">
        <title>WGS assembly of Panicum virgatum.</title>
        <authorList>
            <person name="Lovell J.T."/>
            <person name="Jenkins J."/>
            <person name="Shu S."/>
            <person name="Juenger T.E."/>
            <person name="Schmutz J."/>
        </authorList>
    </citation>
    <scope>NUCLEOTIDE SEQUENCE [LARGE SCALE GENOMIC DNA]</scope>
    <source>
        <strain evidence="3">cv. AP13</strain>
    </source>
</reference>
<evidence type="ECO:0000313" key="3">
    <source>
        <dbReference type="Proteomes" id="UP000823388"/>
    </source>
</evidence>
<feature type="region of interest" description="Disordered" evidence="1">
    <location>
        <begin position="29"/>
        <end position="53"/>
    </location>
</feature>
<feature type="non-terminal residue" evidence="2">
    <location>
        <position position="1"/>
    </location>
</feature>
<feature type="compositionally biased region" description="Polar residues" evidence="1">
    <location>
        <begin position="29"/>
        <end position="41"/>
    </location>
</feature>